<feature type="signal peptide" evidence="1">
    <location>
        <begin position="1"/>
        <end position="21"/>
    </location>
</feature>
<name>A0A6A4RBQ8_9RHOB</name>
<evidence type="ECO:0000259" key="2">
    <source>
        <dbReference type="Pfam" id="PF16694"/>
    </source>
</evidence>
<dbReference type="Proteomes" id="UP000441586">
    <property type="component" value="Unassembled WGS sequence"/>
</dbReference>
<protein>
    <submittedName>
        <fullName evidence="3">Recombinase</fullName>
    </submittedName>
</protein>
<evidence type="ECO:0000313" key="3">
    <source>
        <dbReference type="EMBL" id="KAE9627373.1"/>
    </source>
</evidence>
<dbReference type="InterPro" id="IPR038142">
    <property type="entry name" value="Cytochrome_P460_sp"/>
</dbReference>
<dbReference type="AlphaFoldDB" id="A0A6A4RBQ8"/>
<accession>A0A6A4RBQ8</accession>
<dbReference type="CDD" id="cd20716">
    <property type="entry name" value="cyt_P460_fam"/>
    <property type="match status" value="1"/>
</dbReference>
<gene>
    <name evidence="3" type="ORF">GP644_19600</name>
</gene>
<comment type="caution">
    <text evidence="3">The sequence shown here is derived from an EMBL/GenBank/DDBJ whole genome shotgun (WGS) entry which is preliminary data.</text>
</comment>
<evidence type="ECO:0000313" key="4">
    <source>
        <dbReference type="Proteomes" id="UP000441586"/>
    </source>
</evidence>
<evidence type="ECO:0000256" key="1">
    <source>
        <dbReference type="SAM" id="SignalP"/>
    </source>
</evidence>
<feature type="domain" description="Cytochrome P460" evidence="2">
    <location>
        <begin position="65"/>
        <end position="184"/>
    </location>
</feature>
<reference evidence="3 4" key="1">
    <citation type="submission" date="2019-12" db="EMBL/GenBank/DDBJ databases">
        <authorList>
            <person name="Zhang Y.-J."/>
        </authorList>
    </citation>
    <scope>NUCLEOTIDE SEQUENCE [LARGE SCALE GENOMIC DNA]</scope>
    <source>
        <strain evidence="3 4">H18S-6</strain>
    </source>
</reference>
<proteinExistence type="predicted"/>
<dbReference type="RefSeq" id="WP_158981197.1">
    <property type="nucleotide sequence ID" value="NZ_WSFO01000013.1"/>
</dbReference>
<dbReference type="EMBL" id="WSFO01000013">
    <property type="protein sequence ID" value="KAE9627373.1"/>
    <property type="molecule type" value="Genomic_DNA"/>
</dbReference>
<keyword evidence="1" id="KW-0732">Signal</keyword>
<dbReference type="Pfam" id="PF16694">
    <property type="entry name" value="Cytochrome_P460"/>
    <property type="match status" value="1"/>
</dbReference>
<feature type="chain" id="PRO_5025635826" evidence="1">
    <location>
        <begin position="22"/>
        <end position="195"/>
    </location>
</feature>
<organism evidence="3 4">
    <name type="scientific">Parasedimentitalea maritima</name>
    <dbReference type="NCBI Taxonomy" id="2578117"/>
    <lineage>
        <taxon>Bacteria</taxon>
        <taxon>Pseudomonadati</taxon>
        <taxon>Pseudomonadota</taxon>
        <taxon>Alphaproteobacteria</taxon>
        <taxon>Rhodobacterales</taxon>
        <taxon>Paracoccaceae</taxon>
        <taxon>Parasedimentitalea</taxon>
    </lineage>
</organism>
<dbReference type="Gene3D" id="3.50.70.20">
    <property type="entry name" value="Cytochrome P460"/>
    <property type="match status" value="1"/>
</dbReference>
<sequence>MTHVLKFATVLSAMIFSGAAAQTQDCPVSITEPFDLEAADIASIYDCIGDKMPEGYSKGGDMVAKNYRNWTVTGTLHGVAGAHGNRLLMTYANDIAAEQYLKFAEDGVVMPVGSILAKESIKINKKKQAAVVGPLFIMTKLEAGAAAETNDWLYGGIQPNGKPMKFRQAFCHDCHSSWEDQDFLAYPLEEVRVGN</sequence>
<dbReference type="InterPro" id="IPR032033">
    <property type="entry name" value="Cytochrome_P460"/>
</dbReference>